<dbReference type="KEGG" id="phm:PSMK_06480"/>
<feature type="domain" description="MmeI-like C-terminal" evidence="1">
    <location>
        <begin position="2"/>
        <end position="48"/>
    </location>
</feature>
<dbReference type="HOGENOM" id="CLU_2992746_0_0_0"/>
<keyword evidence="3" id="KW-1185">Reference proteome</keyword>
<evidence type="ECO:0000313" key="3">
    <source>
        <dbReference type="Proteomes" id="UP000007881"/>
    </source>
</evidence>
<dbReference type="AlphaFoldDB" id="I0IC19"/>
<proteinExistence type="predicted"/>
<dbReference type="STRING" id="1142394.PSMK_06480"/>
<sequence length="57" mass="6483">MTTPAPLAKAHTTLDRAVDACYRRQPFPDERRRFEHLFERYEALVAPLVEAGGGKAR</sequence>
<reference evidence="2 3" key="1">
    <citation type="submission" date="2012-02" db="EMBL/GenBank/DDBJ databases">
        <title>Complete genome sequence of Phycisphaera mikurensis NBRC 102666.</title>
        <authorList>
            <person name="Ankai A."/>
            <person name="Hosoyama A."/>
            <person name="Terui Y."/>
            <person name="Sekine M."/>
            <person name="Fukai R."/>
            <person name="Kato Y."/>
            <person name="Nakamura S."/>
            <person name="Yamada-Narita S."/>
            <person name="Kawakoshi A."/>
            <person name="Fukunaga Y."/>
            <person name="Yamazaki S."/>
            <person name="Fujita N."/>
        </authorList>
    </citation>
    <scope>NUCLEOTIDE SEQUENCE [LARGE SCALE GENOMIC DNA]</scope>
    <source>
        <strain evidence="3">NBRC 102666 / KCTC 22515 / FYK2301M01</strain>
    </source>
</reference>
<gene>
    <name evidence="2" type="ordered locus">PSMK_06480</name>
</gene>
<dbReference type="Proteomes" id="UP000007881">
    <property type="component" value="Chromosome"/>
</dbReference>
<evidence type="ECO:0000259" key="1">
    <source>
        <dbReference type="Pfam" id="PF20467"/>
    </source>
</evidence>
<dbReference type="RefSeq" id="WP_014436027.1">
    <property type="nucleotide sequence ID" value="NC_017080.1"/>
</dbReference>
<accession>I0IC19</accession>
<dbReference type="eggNOG" id="COG1002">
    <property type="taxonomic scope" value="Bacteria"/>
</dbReference>
<dbReference type="Pfam" id="PF20467">
    <property type="entry name" value="MmeI_C"/>
    <property type="match status" value="1"/>
</dbReference>
<evidence type="ECO:0000313" key="2">
    <source>
        <dbReference type="EMBL" id="BAM02807.1"/>
    </source>
</evidence>
<organism evidence="2 3">
    <name type="scientific">Phycisphaera mikurensis (strain NBRC 102666 / KCTC 22515 / FYK2301M01)</name>
    <dbReference type="NCBI Taxonomy" id="1142394"/>
    <lineage>
        <taxon>Bacteria</taxon>
        <taxon>Pseudomonadati</taxon>
        <taxon>Planctomycetota</taxon>
        <taxon>Phycisphaerae</taxon>
        <taxon>Phycisphaerales</taxon>
        <taxon>Phycisphaeraceae</taxon>
        <taxon>Phycisphaera</taxon>
    </lineage>
</organism>
<dbReference type="EMBL" id="AP012338">
    <property type="protein sequence ID" value="BAM02807.1"/>
    <property type="molecule type" value="Genomic_DNA"/>
</dbReference>
<dbReference type="InterPro" id="IPR046818">
    <property type="entry name" value="MmeI_C"/>
</dbReference>
<name>I0IC19_PHYMF</name>
<dbReference type="OrthoDB" id="32195at2"/>
<protein>
    <recommendedName>
        <fullName evidence="1">MmeI-like C-terminal domain-containing protein</fullName>
    </recommendedName>
</protein>